<dbReference type="OrthoDB" id="5197601at2"/>
<dbReference type="SUPFAM" id="SSF56529">
    <property type="entry name" value="FAH"/>
    <property type="match status" value="1"/>
</dbReference>
<evidence type="ECO:0000313" key="3">
    <source>
        <dbReference type="EMBL" id="RVU02285.1"/>
    </source>
</evidence>
<dbReference type="InterPro" id="IPR011234">
    <property type="entry name" value="Fumarylacetoacetase-like_C"/>
</dbReference>
<evidence type="ECO:0000313" key="4">
    <source>
        <dbReference type="Proteomes" id="UP000282837"/>
    </source>
</evidence>
<dbReference type="GO" id="GO:0018773">
    <property type="term" value="F:acetylpyruvate hydrolase activity"/>
    <property type="evidence" value="ECO:0007669"/>
    <property type="project" value="TreeGrafter"/>
</dbReference>
<comment type="caution">
    <text evidence="3">The sequence shown here is derived from an EMBL/GenBank/DDBJ whole genome shotgun (WGS) entry which is preliminary data.</text>
</comment>
<dbReference type="Proteomes" id="UP000282837">
    <property type="component" value="Unassembled WGS sequence"/>
</dbReference>
<sequence length="228" mass="24736">MTEYVFAPAPVMGVPVVGSDRLYPVRRIYCVGRNYLDHIREMGQDERQPPFFFQKPTDAIVQDGATIPYPVATQDYQFEIELVLAIGKGGADIAVEQAGTHVFGAAVGIDFTRRDLQLRARDTGRPWEAGKSFDQSAPIAAIVPIAEGRLPEAGAITLDVNGEQRQSGDLAQLIWNCAEIVAQLSRHYRLEPGDLIYTGTPAGVGPVVAGDRIVGRIEGLPSLHLTIA</sequence>
<organism evidence="3 4">
    <name type="scientific">Novosphingobium umbonatum</name>
    <dbReference type="NCBI Taxonomy" id="1908524"/>
    <lineage>
        <taxon>Bacteria</taxon>
        <taxon>Pseudomonadati</taxon>
        <taxon>Pseudomonadota</taxon>
        <taxon>Alphaproteobacteria</taxon>
        <taxon>Sphingomonadales</taxon>
        <taxon>Sphingomonadaceae</taxon>
        <taxon>Novosphingobium</taxon>
    </lineage>
</organism>
<dbReference type="Pfam" id="PF01557">
    <property type="entry name" value="FAA_hydrolase"/>
    <property type="match status" value="1"/>
</dbReference>
<reference evidence="3 4" key="1">
    <citation type="submission" date="2019-01" db="EMBL/GenBank/DDBJ databases">
        <authorList>
            <person name="Chen W.-M."/>
        </authorList>
    </citation>
    <scope>NUCLEOTIDE SEQUENCE [LARGE SCALE GENOMIC DNA]</scope>
    <source>
        <strain evidence="3 4">FSY-9</strain>
    </source>
</reference>
<evidence type="ECO:0000259" key="2">
    <source>
        <dbReference type="Pfam" id="PF01557"/>
    </source>
</evidence>
<dbReference type="InterPro" id="IPR036663">
    <property type="entry name" value="Fumarylacetoacetase_C_sf"/>
</dbReference>
<keyword evidence="3" id="KW-0378">Hydrolase</keyword>
<feature type="domain" description="Fumarylacetoacetase-like C-terminal" evidence="2">
    <location>
        <begin position="28"/>
        <end position="227"/>
    </location>
</feature>
<proteinExistence type="predicted"/>
<keyword evidence="1" id="KW-0479">Metal-binding</keyword>
<dbReference type="PANTHER" id="PTHR11820:SF90">
    <property type="entry name" value="FLUTATHIONE S-TRANSFERASE"/>
    <property type="match status" value="1"/>
</dbReference>
<protein>
    <submittedName>
        <fullName evidence="3">FAA hydrolase family protein</fullName>
    </submittedName>
</protein>
<dbReference type="GO" id="GO:0046872">
    <property type="term" value="F:metal ion binding"/>
    <property type="evidence" value="ECO:0007669"/>
    <property type="project" value="UniProtKB-KW"/>
</dbReference>
<keyword evidence="4" id="KW-1185">Reference proteome</keyword>
<dbReference type="PANTHER" id="PTHR11820">
    <property type="entry name" value="ACYLPYRUVASE"/>
    <property type="match status" value="1"/>
</dbReference>
<accession>A0A437MX81</accession>
<dbReference type="EMBL" id="SACO01000022">
    <property type="protein sequence ID" value="RVU02285.1"/>
    <property type="molecule type" value="Genomic_DNA"/>
</dbReference>
<dbReference type="AlphaFoldDB" id="A0A437MX81"/>
<dbReference type="RefSeq" id="WP_127711879.1">
    <property type="nucleotide sequence ID" value="NZ_SACO01000022.1"/>
</dbReference>
<gene>
    <name evidence="3" type="ORF">EOE18_17380</name>
</gene>
<name>A0A437MX81_9SPHN</name>
<dbReference type="Gene3D" id="3.90.850.10">
    <property type="entry name" value="Fumarylacetoacetase-like, C-terminal domain"/>
    <property type="match status" value="1"/>
</dbReference>
<evidence type="ECO:0000256" key="1">
    <source>
        <dbReference type="ARBA" id="ARBA00022723"/>
    </source>
</evidence>